<dbReference type="InParanoid" id="A0A165EDI3"/>
<gene>
    <name evidence="2" type="ORF">LAESUDRAFT_699657</name>
</gene>
<dbReference type="RefSeq" id="XP_040764544.1">
    <property type="nucleotide sequence ID" value="XM_040906389.1"/>
</dbReference>
<name>A0A165EDI3_9APHY</name>
<reference evidence="2 3" key="1">
    <citation type="journal article" date="2016" name="Mol. Biol. Evol.">
        <title>Comparative Genomics of Early-Diverging Mushroom-Forming Fungi Provides Insights into the Origins of Lignocellulose Decay Capabilities.</title>
        <authorList>
            <person name="Nagy L.G."/>
            <person name="Riley R."/>
            <person name="Tritt A."/>
            <person name="Adam C."/>
            <person name="Daum C."/>
            <person name="Floudas D."/>
            <person name="Sun H."/>
            <person name="Yadav J.S."/>
            <person name="Pangilinan J."/>
            <person name="Larsson K.H."/>
            <person name="Matsuura K."/>
            <person name="Barry K."/>
            <person name="Labutti K."/>
            <person name="Kuo R."/>
            <person name="Ohm R.A."/>
            <person name="Bhattacharya S.S."/>
            <person name="Shirouzu T."/>
            <person name="Yoshinaga Y."/>
            <person name="Martin F.M."/>
            <person name="Grigoriev I.V."/>
            <person name="Hibbett D.S."/>
        </authorList>
    </citation>
    <scope>NUCLEOTIDE SEQUENCE [LARGE SCALE GENOMIC DNA]</scope>
    <source>
        <strain evidence="2 3">93-53</strain>
    </source>
</reference>
<keyword evidence="3" id="KW-1185">Reference proteome</keyword>
<sequence>MPYPGPQPAHRKTFAVKHADGEPLTRLDLQYDLLDYIFSNSQAEFTDPYPTLSGDPPGTKVTFRDLYVNCLLHSPQCSKASRDKILESPEFGVEFAKMSLLSNVGRINTTMAFFPEMRTALRTYHPVPSLQKTDGNLQDAPRIKNILKSCALESETQGIIMTPQDVLARSRSGQVPPTSIVNLIFTFSLNAGTIGRSHFSRQRPYDFIDFFTPLHISSASRARAFLWLCYHYHEAPSPNPFADEHANAHQSQIPLLVVLSPEEAARENVDPPDEKEWGARMTCQRKEFLETKAREEEQDSLEGERERPKPRGAAARNRAKGKAKAINLPEAPNVQTRDRALSPYFEGQIYLPQSRHDHPANSHFSGPSSEHTPNSYYDLSPAPSRHRSPTPLRLSSPRPERLPSIPEMLSDPAGYVGTYAPRPSPEYSFQPHNGKLPRAYSRKHRHSVSRYSPYPMASYDAPYIPSQYTVPAYTPPIYPTIPVNRGVPRRSMLEQAWHTSMNRDPLHSDDESADENTRLDYVLRLRIISRLRGKEPTPDPEDEPIPHHVHNTL</sequence>
<dbReference type="InterPro" id="IPR038014">
    <property type="entry name" value="Ies1"/>
</dbReference>
<proteinExistence type="predicted"/>
<organism evidence="2 3">
    <name type="scientific">Laetiporus sulphureus 93-53</name>
    <dbReference type="NCBI Taxonomy" id="1314785"/>
    <lineage>
        <taxon>Eukaryota</taxon>
        <taxon>Fungi</taxon>
        <taxon>Dikarya</taxon>
        <taxon>Basidiomycota</taxon>
        <taxon>Agaricomycotina</taxon>
        <taxon>Agaricomycetes</taxon>
        <taxon>Polyporales</taxon>
        <taxon>Laetiporus</taxon>
    </lineage>
</organism>
<evidence type="ECO:0000313" key="3">
    <source>
        <dbReference type="Proteomes" id="UP000076871"/>
    </source>
</evidence>
<feature type="region of interest" description="Disordered" evidence="1">
    <location>
        <begin position="289"/>
        <end position="337"/>
    </location>
</feature>
<dbReference type="OrthoDB" id="5413003at2759"/>
<dbReference type="GO" id="GO:0031011">
    <property type="term" value="C:Ino80 complex"/>
    <property type="evidence" value="ECO:0007669"/>
    <property type="project" value="InterPro"/>
</dbReference>
<evidence type="ECO:0000256" key="1">
    <source>
        <dbReference type="SAM" id="MobiDB-lite"/>
    </source>
</evidence>
<accession>A0A165EDI3</accession>
<dbReference type="PANTHER" id="PTHR37287:SF1">
    <property type="entry name" value="INO EIGHTY SUBUNIT 1"/>
    <property type="match status" value="1"/>
</dbReference>
<feature type="region of interest" description="Disordered" evidence="1">
    <location>
        <begin position="532"/>
        <end position="553"/>
    </location>
</feature>
<dbReference type="AlphaFoldDB" id="A0A165EDI3"/>
<evidence type="ECO:0000313" key="2">
    <source>
        <dbReference type="EMBL" id="KZT06804.1"/>
    </source>
</evidence>
<dbReference type="PANTHER" id="PTHR37287">
    <property type="entry name" value="INO EIGHTY SUBUNIT 1"/>
    <property type="match status" value="1"/>
</dbReference>
<dbReference type="STRING" id="1314785.A0A165EDI3"/>
<feature type="region of interest" description="Disordered" evidence="1">
    <location>
        <begin position="354"/>
        <end position="432"/>
    </location>
</feature>
<evidence type="ECO:0008006" key="4">
    <source>
        <dbReference type="Google" id="ProtNLM"/>
    </source>
</evidence>
<dbReference type="GeneID" id="63823418"/>
<feature type="compositionally biased region" description="Polar residues" evidence="1">
    <location>
        <begin position="362"/>
        <end position="377"/>
    </location>
</feature>
<protein>
    <recommendedName>
        <fullName evidence="4">Ino eighty subunit 1</fullName>
    </recommendedName>
</protein>
<feature type="compositionally biased region" description="Low complexity" evidence="1">
    <location>
        <begin position="389"/>
        <end position="406"/>
    </location>
</feature>
<dbReference type="EMBL" id="KV427622">
    <property type="protein sequence ID" value="KZT06804.1"/>
    <property type="molecule type" value="Genomic_DNA"/>
</dbReference>
<dbReference type="Proteomes" id="UP000076871">
    <property type="component" value="Unassembled WGS sequence"/>
</dbReference>